<organism evidence="2 3">
    <name type="scientific">Sphaerisporangium flaviroseum</name>
    <dbReference type="NCBI Taxonomy" id="509199"/>
    <lineage>
        <taxon>Bacteria</taxon>
        <taxon>Bacillati</taxon>
        <taxon>Actinomycetota</taxon>
        <taxon>Actinomycetes</taxon>
        <taxon>Streptosporangiales</taxon>
        <taxon>Streptosporangiaceae</taxon>
        <taxon>Sphaerisporangium</taxon>
    </lineage>
</organism>
<dbReference type="InterPro" id="IPR002931">
    <property type="entry name" value="Transglutaminase-like"/>
</dbReference>
<feature type="domain" description="Transglutaminase-like" evidence="1">
    <location>
        <begin position="99"/>
        <end position="157"/>
    </location>
</feature>
<dbReference type="EMBL" id="BAAAZR010000020">
    <property type="protein sequence ID" value="GAA3826553.1"/>
    <property type="molecule type" value="Genomic_DNA"/>
</dbReference>
<evidence type="ECO:0000313" key="2">
    <source>
        <dbReference type="EMBL" id="GAA3826553.1"/>
    </source>
</evidence>
<dbReference type="Gene3D" id="3.10.620.30">
    <property type="match status" value="1"/>
</dbReference>
<dbReference type="Pfam" id="PF01841">
    <property type="entry name" value="Transglut_core"/>
    <property type="match status" value="1"/>
</dbReference>
<proteinExistence type="predicted"/>
<dbReference type="InterPro" id="IPR038765">
    <property type="entry name" value="Papain-like_cys_pep_sf"/>
</dbReference>
<dbReference type="Proteomes" id="UP001500888">
    <property type="component" value="Unassembled WGS sequence"/>
</dbReference>
<keyword evidence="3" id="KW-1185">Reference proteome</keyword>
<evidence type="ECO:0000313" key="3">
    <source>
        <dbReference type="Proteomes" id="UP001500888"/>
    </source>
</evidence>
<dbReference type="SUPFAM" id="SSF54001">
    <property type="entry name" value="Cysteine proteinases"/>
    <property type="match status" value="1"/>
</dbReference>
<reference evidence="3" key="1">
    <citation type="journal article" date="2019" name="Int. J. Syst. Evol. Microbiol.">
        <title>The Global Catalogue of Microorganisms (GCM) 10K type strain sequencing project: providing services to taxonomists for standard genome sequencing and annotation.</title>
        <authorList>
            <consortium name="The Broad Institute Genomics Platform"/>
            <consortium name="The Broad Institute Genome Sequencing Center for Infectious Disease"/>
            <person name="Wu L."/>
            <person name="Ma J."/>
        </authorList>
    </citation>
    <scope>NUCLEOTIDE SEQUENCE [LARGE SCALE GENOMIC DNA]</scope>
    <source>
        <strain evidence="3">JCM 16908</strain>
    </source>
</reference>
<name>A0ABP7ITF5_9ACTN</name>
<accession>A0ABP7ITF5</accession>
<sequence length="303" mass="33786">MADARHALEAEERAFYGAHSVFSDPGDLSRLEGMPADPAELALIVRNLLIHREEAVLFGFTVPDNRKNEAETRYVSAILSIIAERDGKPLMVARPPDKRFAGTCRDFALVLCSLLRNTGTPARIRCGFASYFLEGLHEDHWVAEYWSAERGWTLIDAQLPAPELMETFKIPFDPMDVPRDRFLVAGDAWRACRAGQADPEKFGVSLINLSGMDFVQSNVVRDLAALNKVEVLPWDGWDLAERFHKDLLDAEMKLLDRVAEAESAGGPFPELRNLFLAHPGLRTPSAVISHTTYSGTRTVPLRS</sequence>
<gene>
    <name evidence="2" type="ORF">GCM10022226_54130</name>
</gene>
<dbReference type="RefSeq" id="WP_344945969.1">
    <property type="nucleotide sequence ID" value="NZ_BAAAZR010000020.1"/>
</dbReference>
<comment type="caution">
    <text evidence="2">The sequence shown here is derived from an EMBL/GenBank/DDBJ whole genome shotgun (WGS) entry which is preliminary data.</text>
</comment>
<evidence type="ECO:0000259" key="1">
    <source>
        <dbReference type="Pfam" id="PF01841"/>
    </source>
</evidence>
<protein>
    <submittedName>
        <fullName evidence="2">Transglutaminase-like domain-containing protein</fullName>
    </submittedName>
</protein>